<dbReference type="Proteomes" id="UP000215902">
    <property type="component" value="Unassembled WGS sequence"/>
</dbReference>
<dbReference type="FunFam" id="1.10.8.270:FF:000016">
    <property type="entry name" value="TBC1 domain family member 2A"/>
    <property type="match status" value="1"/>
</dbReference>
<evidence type="ECO:0000259" key="2">
    <source>
        <dbReference type="PROSITE" id="PS50086"/>
    </source>
</evidence>
<organism evidence="3 4">
    <name type="scientific">Macrostomum lignano</name>
    <dbReference type="NCBI Taxonomy" id="282301"/>
    <lineage>
        <taxon>Eukaryota</taxon>
        <taxon>Metazoa</taxon>
        <taxon>Spiralia</taxon>
        <taxon>Lophotrochozoa</taxon>
        <taxon>Platyhelminthes</taxon>
        <taxon>Rhabditophora</taxon>
        <taxon>Macrostomorpha</taxon>
        <taxon>Macrostomida</taxon>
        <taxon>Macrostomidae</taxon>
        <taxon>Macrostomum</taxon>
    </lineage>
</organism>
<evidence type="ECO:0000256" key="1">
    <source>
        <dbReference type="SAM" id="MobiDB-lite"/>
    </source>
</evidence>
<evidence type="ECO:0000313" key="3">
    <source>
        <dbReference type="EMBL" id="PAA83576.1"/>
    </source>
</evidence>
<comment type="caution">
    <text evidence="3">The sequence shown here is derived from an EMBL/GenBank/DDBJ whole genome shotgun (WGS) entry which is preliminary data.</text>
</comment>
<keyword evidence="4" id="KW-1185">Reference proteome</keyword>
<feature type="region of interest" description="Disordered" evidence="1">
    <location>
        <begin position="472"/>
        <end position="503"/>
    </location>
</feature>
<dbReference type="OrthoDB" id="294251at2759"/>
<proteinExistence type="predicted"/>
<dbReference type="EMBL" id="NIVC01000414">
    <property type="protein sequence ID" value="PAA83576.1"/>
    <property type="molecule type" value="Genomic_DNA"/>
</dbReference>
<dbReference type="GO" id="GO:0005096">
    <property type="term" value="F:GTPase activator activity"/>
    <property type="evidence" value="ECO:0007669"/>
    <property type="project" value="TreeGrafter"/>
</dbReference>
<dbReference type="PROSITE" id="PS50086">
    <property type="entry name" value="TBC_RABGAP"/>
    <property type="match status" value="1"/>
</dbReference>
<gene>
    <name evidence="3" type="ORF">BOX15_Mlig028737g2</name>
</gene>
<dbReference type="SMART" id="SM00164">
    <property type="entry name" value="TBC"/>
    <property type="match status" value="1"/>
</dbReference>
<sequence>HGWLRTVSLNSPVAAAHQMASSPTAAELAAADAERREIVARYDAGPNRTGREQDEAPDPEYSPNQLDHFGFYHRSGIPAEVLAAEDRIKQADGKREAKWRKMLAPSNQAGAGAASRFSRWHKVCSKNAAGELTFSLKFARRVYKGIPEKYRYPVWYELLCIDDARKQSPVAYSEVLQFARLRSPDVRQIDLDVNRTYRNTDFYRVRYNPRQKVLFNVLVAYSMYNIDVGYCQGMSQLAAFLLLYFNDEEETFFALSQLFTDKRHAMHGLFIPSFPKLYRYIELYQQCLKKFLSRVDKHVHVKHAVPVTAYTVKWFMQVFLDCVPFSLAIRIWDVFMAIGEPAVVGMAFNLMRLHSRRILRLRSDEDLLHYFGQVLPSDYSFSEDEVLDGLRDCLADMRAASLLPGLSREAELPRTPFSFEPGHRLDDSVVEQRRASQNNVESMMRRSLQRRLSPSAVAAASANGGNDLVVSTGSNGVATGDQSETASAQQPVATDSTVVVTAF</sequence>
<dbReference type="SUPFAM" id="SSF47923">
    <property type="entry name" value="Ypt/Rab-GAP domain of gyp1p"/>
    <property type="match status" value="2"/>
</dbReference>
<feature type="region of interest" description="Disordered" evidence="1">
    <location>
        <begin position="41"/>
        <end position="61"/>
    </location>
</feature>
<protein>
    <recommendedName>
        <fullName evidence="2">Rab-GAP TBC domain-containing protein</fullName>
    </recommendedName>
</protein>
<accession>A0A267GC55</accession>
<dbReference type="InterPro" id="IPR000195">
    <property type="entry name" value="Rab-GAP-TBC_dom"/>
</dbReference>
<evidence type="ECO:0000313" key="4">
    <source>
        <dbReference type="Proteomes" id="UP000215902"/>
    </source>
</evidence>
<reference evidence="3 4" key="1">
    <citation type="submission" date="2017-06" db="EMBL/GenBank/DDBJ databases">
        <title>A platform for efficient transgenesis in Macrostomum lignano, a flatworm model organism for stem cell research.</title>
        <authorList>
            <person name="Berezikov E."/>
        </authorList>
    </citation>
    <scope>NUCLEOTIDE SEQUENCE [LARGE SCALE GENOMIC DNA]</scope>
    <source>
        <strain evidence="3">DV1</strain>
        <tissue evidence="3">Whole organism</tissue>
    </source>
</reference>
<dbReference type="Pfam" id="PF00566">
    <property type="entry name" value="RabGAP-TBC"/>
    <property type="match status" value="1"/>
</dbReference>
<dbReference type="PANTHER" id="PTHR47219:SF25">
    <property type="entry name" value="RAB-GAP TBC DOMAIN-CONTAINING PROTEIN"/>
    <property type="match status" value="1"/>
</dbReference>
<feature type="domain" description="Rab-GAP TBC" evidence="2">
    <location>
        <begin position="145"/>
        <end position="339"/>
    </location>
</feature>
<dbReference type="STRING" id="282301.A0A267GC55"/>
<dbReference type="InterPro" id="IPR035969">
    <property type="entry name" value="Rab-GAP_TBC_sf"/>
</dbReference>
<feature type="non-terminal residue" evidence="3">
    <location>
        <position position="1"/>
    </location>
</feature>
<dbReference type="InterPro" id="IPR050302">
    <property type="entry name" value="Rab_GAP_TBC_domain"/>
</dbReference>
<name>A0A267GC55_9PLAT</name>
<dbReference type="Gene3D" id="1.10.472.80">
    <property type="entry name" value="Ypt/Rab-GAP domain of gyp1p, domain 3"/>
    <property type="match status" value="1"/>
</dbReference>
<dbReference type="Gene3D" id="1.10.8.270">
    <property type="entry name" value="putative rabgap domain of human tbc1 domain family member 14 like domains"/>
    <property type="match status" value="1"/>
</dbReference>
<dbReference type="GO" id="GO:0031267">
    <property type="term" value="F:small GTPase binding"/>
    <property type="evidence" value="ECO:0007669"/>
    <property type="project" value="TreeGrafter"/>
</dbReference>
<dbReference type="AlphaFoldDB" id="A0A267GC55"/>
<dbReference type="PANTHER" id="PTHR47219">
    <property type="entry name" value="RAB GTPASE-ACTIVATING PROTEIN 1-LIKE"/>
    <property type="match status" value="1"/>
</dbReference>